<accession>A0A0N4UNC2</accession>
<gene>
    <name evidence="1" type="ORF">DME_LOCUS3110</name>
</gene>
<dbReference type="WBParaSite" id="DME_0000939901-mRNA-1">
    <property type="protein sequence ID" value="DME_0000939901-mRNA-1"/>
    <property type="gene ID" value="DME_0000939901"/>
</dbReference>
<dbReference type="OrthoDB" id="10030037at2759"/>
<proteinExistence type="predicted"/>
<evidence type="ECO:0000313" key="3">
    <source>
        <dbReference type="Proteomes" id="UP000274756"/>
    </source>
</evidence>
<dbReference type="AlphaFoldDB" id="A0A0N4UNC2"/>
<organism evidence="2 4">
    <name type="scientific">Dracunculus medinensis</name>
    <name type="common">Guinea worm</name>
    <dbReference type="NCBI Taxonomy" id="318479"/>
    <lineage>
        <taxon>Eukaryota</taxon>
        <taxon>Metazoa</taxon>
        <taxon>Ecdysozoa</taxon>
        <taxon>Nematoda</taxon>
        <taxon>Chromadorea</taxon>
        <taxon>Rhabditida</taxon>
        <taxon>Spirurina</taxon>
        <taxon>Dracunculoidea</taxon>
        <taxon>Dracunculidae</taxon>
        <taxon>Dracunculus</taxon>
    </lineage>
</organism>
<dbReference type="EMBL" id="UYYG01000105">
    <property type="protein sequence ID" value="VDN53137.1"/>
    <property type="molecule type" value="Genomic_DNA"/>
</dbReference>
<keyword evidence="3" id="KW-1185">Reference proteome</keyword>
<dbReference type="Proteomes" id="UP000038040">
    <property type="component" value="Unplaced"/>
</dbReference>
<dbReference type="Proteomes" id="UP000274756">
    <property type="component" value="Unassembled WGS sequence"/>
</dbReference>
<reference evidence="4" key="1">
    <citation type="submission" date="2017-02" db="UniProtKB">
        <authorList>
            <consortium name="WormBaseParasite"/>
        </authorList>
    </citation>
    <scope>IDENTIFICATION</scope>
</reference>
<reference evidence="1 3" key="2">
    <citation type="submission" date="2018-11" db="EMBL/GenBank/DDBJ databases">
        <authorList>
            <consortium name="Pathogen Informatics"/>
        </authorList>
    </citation>
    <scope>NUCLEOTIDE SEQUENCE [LARGE SCALE GENOMIC DNA]</scope>
</reference>
<evidence type="ECO:0000313" key="1">
    <source>
        <dbReference type="EMBL" id="VDN53137.1"/>
    </source>
</evidence>
<evidence type="ECO:0000313" key="2">
    <source>
        <dbReference type="Proteomes" id="UP000038040"/>
    </source>
</evidence>
<evidence type="ECO:0000313" key="4">
    <source>
        <dbReference type="WBParaSite" id="DME_0000939901-mRNA-1"/>
    </source>
</evidence>
<protein>
    <submittedName>
        <fullName evidence="1 4">Uncharacterized protein</fullName>
    </submittedName>
</protein>
<name>A0A0N4UNC2_DRAME</name>
<sequence>MNNGALEGSNEFSILSPNKQTEVLLTNQQSNGFSIPLLFNRMKPEADFQSLTMPKMTPNFSANRQISTSPVQLYNRRSESPLKNVTSRTSRFDNAGESFTNRLSKGLVDFTQGSSYRLQKWKNKLQNGRKQKDSSEPPPVFRFLLL</sequence>